<feature type="signal peptide" evidence="1">
    <location>
        <begin position="1"/>
        <end position="21"/>
    </location>
</feature>
<protein>
    <submittedName>
        <fullName evidence="3">Right-handed parallel beta-helix repeat-containing protein</fullName>
    </submittedName>
</protein>
<organism evidence="3 4">
    <name type="scientific">Humisphaera borealis</name>
    <dbReference type="NCBI Taxonomy" id="2807512"/>
    <lineage>
        <taxon>Bacteria</taxon>
        <taxon>Pseudomonadati</taxon>
        <taxon>Planctomycetota</taxon>
        <taxon>Phycisphaerae</taxon>
        <taxon>Tepidisphaerales</taxon>
        <taxon>Tepidisphaeraceae</taxon>
        <taxon>Humisphaera</taxon>
    </lineage>
</organism>
<dbReference type="AlphaFoldDB" id="A0A7M2X1R3"/>
<evidence type="ECO:0000256" key="1">
    <source>
        <dbReference type="SAM" id="SignalP"/>
    </source>
</evidence>
<dbReference type="RefSeq" id="WP_206295002.1">
    <property type="nucleotide sequence ID" value="NZ_CP063458.1"/>
</dbReference>
<keyword evidence="4" id="KW-1185">Reference proteome</keyword>
<keyword evidence="1" id="KW-0732">Signal</keyword>
<evidence type="ECO:0000313" key="4">
    <source>
        <dbReference type="Proteomes" id="UP000593765"/>
    </source>
</evidence>
<dbReference type="Proteomes" id="UP000593765">
    <property type="component" value="Chromosome"/>
</dbReference>
<feature type="chain" id="PRO_5034288411" evidence="1">
    <location>
        <begin position="22"/>
        <end position="543"/>
    </location>
</feature>
<accession>A0A7M2X1R3</accession>
<feature type="domain" description="Periplasmic copper-binding protein NosD beta helix" evidence="2">
    <location>
        <begin position="333"/>
        <end position="454"/>
    </location>
</feature>
<dbReference type="InterPro" id="IPR007742">
    <property type="entry name" value="NosD_dom"/>
</dbReference>
<dbReference type="KEGG" id="hbs:IPV69_10165"/>
<gene>
    <name evidence="3" type="ORF">IPV69_10165</name>
</gene>
<dbReference type="SMART" id="SM00710">
    <property type="entry name" value="PbH1"/>
    <property type="match status" value="7"/>
</dbReference>
<proteinExistence type="predicted"/>
<dbReference type="EMBL" id="CP063458">
    <property type="protein sequence ID" value="QOV91697.1"/>
    <property type="molecule type" value="Genomic_DNA"/>
</dbReference>
<dbReference type="Gene3D" id="2.160.20.10">
    <property type="entry name" value="Single-stranded right-handed beta-helix, Pectin lyase-like"/>
    <property type="match status" value="2"/>
</dbReference>
<dbReference type="InterPro" id="IPR011050">
    <property type="entry name" value="Pectin_lyase_fold/virulence"/>
</dbReference>
<dbReference type="InterPro" id="IPR012334">
    <property type="entry name" value="Pectin_lyas_fold"/>
</dbReference>
<name>A0A7M2X1R3_9BACT</name>
<reference evidence="3 4" key="1">
    <citation type="submission" date="2020-10" db="EMBL/GenBank/DDBJ databases">
        <title>Wide distribution of Phycisphaera-like planctomycetes from WD2101 soil group in peatlands and genome analysis of the first cultivated representative.</title>
        <authorList>
            <person name="Dedysh S.N."/>
            <person name="Beletsky A.V."/>
            <person name="Ivanova A."/>
            <person name="Kulichevskaya I.S."/>
            <person name="Suzina N.E."/>
            <person name="Philippov D.A."/>
            <person name="Rakitin A.L."/>
            <person name="Mardanov A.V."/>
            <person name="Ravin N.V."/>
        </authorList>
    </citation>
    <scope>NUCLEOTIDE SEQUENCE [LARGE SCALE GENOMIC DNA]</scope>
    <source>
        <strain evidence="3 4">M1803</strain>
    </source>
</reference>
<evidence type="ECO:0000259" key="2">
    <source>
        <dbReference type="Pfam" id="PF05048"/>
    </source>
</evidence>
<dbReference type="Pfam" id="PF05048">
    <property type="entry name" value="NosD"/>
    <property type="match status" value="1"/>
</dbReference>
<evidence type="ECO:0000313" key="3">
    <source>
        <dbReference type="EMBL" id="QOV91697.1"/>
    </source>
</evidence>
<sequence>MKTPLLCCVMMLLLSATETRADDTARIAALFAAATERGGAVVIPPGDYQLDSAQPIPLSSGIAVTAYGARFHLPKTLGDKARVVLFSGENISDFRWSGGHFTGNVFDPSREHNTWEPNANTRAILITTTKDGRTENLTFRDISSDGLAGAAVTVLGAEKKGSDREIDTYARNVTVENCTLERTGKFMWDYGYLWQITVWPEDYTPREREMAAKYFRNDTIRGTAKMAAGDDRVFFDNAKPLPVSQPRVGQDAVRGKDAVCFFGDVLPTNLVRGKQYFVVESTPQFIRIAEKVGGEPIRFASAAGPKTQLMTNLFAAFAALYAPVGSGPGKGAFDLVGCKNVIVRGCRLSALGDTMHIQKSDTVLFSGNHITGSRMGAFFLAEHCKNATITGNTVDGTNGSRVISVERSCEDVTIVGNTFRNGGRGSWINQPKNFVLADNVFVNNTTKCEQDPNRGRRTFLTGGYERYAELYFTTYEPDGKYVNVIVRGNIFTSGSNAEHAITFAPGGDTILVADNVFAGAVRDIVGAPECKNVTIRGNVERGE</sequence>
<dbReference type="SUPFAM" id="SSF51126">
    <property type="entry name" value="Pectin lyase-like"/>
    <property type="match status" value="1"/>
</dbReference>
<dbReference type="InterPro" id="IPR006626">
    <property type="entry name" value="PbH1"/>
</dbReference>